<accession>N1U9M7</accession>
<protein>
    <submittedName>
        <fullName evidence="1">Uncharacterized protein</fullName>
    </submittedName>
</protein>
<evidence type="ECO:0000313" key="2">
    <source>
        <dbReference type="Proteomes" id="UP000012249"/>
    </source>
</evidence>
<proteinExistence type="predicted"/>
<evidence type="ECO:0000313" key="1">
    <source>
        <dbReference type="EMBL" id="EMY12790.1"/>
    </source>
</evidence>
<comment type="caution">
    <text evidence="1">The sequence shown here is derived from an EMBL/GenBank/DDBJ whole genome shotgun (WGS) entry which is preliminary data.</text>
</comment>
<gene>
    <name evidence="1" type="ORF">LEP1GSC043_1158</name>
</gene>
<dbReference type="AlphaFoldDB" id="N1U9M7"/>
<organism evidence="1 2">
    <name type="scientific">Leptospira weilii str. Ecochallenge</name>
    <dbReference type="NCBI Taxonomy" id="1049986"/>
    <lineage>
        <taxon>Bacteria</taxon>
        <taxon>Pseudomonadati</taxon>
        <taxon>Spirochaetota</taxon>
        <taxon>Spirochaetia</taxon>
        <taxon>Leptospirales</taxon>
        <taxon>Leptospiraceae</taxon>
        <taxon>Leptospira</taxon>
    </lineage>
</organism>
<dbReference type="EMBL" id="AHMI02000278">
    <property type="protein sequence ID" value="EMY12790.1"/>
    <property type="molecule type" value="Genomic_DNA"/>
</dbReference>
<name>N1U9M7_9LEPT</name>
<reference evidence="1 2" key="1">
    <citation type="submission" date="2013-02" db="EMBL/GenBank/DDBJ databases">
        <authorList>
            <person name="Harkins D.M."/>
            <person name="Durkin A.S."/>
            <person name="Brinkac L.M."/>
            <person name="Haft D.H."/>
            <person name="Selengut J.D."/>
            <person name="Sanka R."/>
            <person name="DePew J."/>
            <person name="Purushe J."/>
            <person name="Haake D.A."/>
            <person name="Matsunaga J."/>
            <person name="Vinetz J.M."/>
            <person name="Sutton G.G."/>
            <person name="Nierman W.C."/>
            <person name="Fouts D.E."/>
        </authorList>
    </citation>
    <scope>NUCLEOTIDE SEQUENCE [LARGE SCALE GENOMIC DNA]</scope>
    <source>
        <strain evidence="1 2">Ecochallenge</strain>
    </source>
</reference>
<sequence>MVSLLFLPQFTHYILDAYLWKIGELNPRLFHFFEISEKS</sequence>
<dbReference type="Proteomes" id="UP000012249">
    <property type="component" value="Unassembled WGS sequence"/>
</dbReference>